<evidence type="ECO:0000259" key="1">
    <source>
        <dbReference type="SMART" id="SM00507"/>
    </source>
</evidence>
<reference evidence="2 3" key="1">
    <citation type="submission" date="2021-05" db="EMBL/GenBank/DDBJ databases">
        <title>Isolation, identification, and the growth promoting effects of Pantoea dispersa strain YSD J2 from the aboveground leaves of Cyperus esculentus L.Var. Sativus.</title>
        <authorList>
            <person name="Wang S."/>
            <person name="Tang X.M."/>
            <person name="Huang Y.N."/>
        </authorList>
    </citation>
    <scope>NUCLEOTIDE SEQUENCE [LARGE SCALE GENOMIC DNA]</scope>
    <source>
        <strain evidence="3">YSD YN2</strain>
    </source>
</reference>
<dbReference type="Proteomes" id="UP001156318">
    <property type="component" value="Chromosome"/>
</dbReference>
<protein>
    <submittedName>
        <fullName evidence="2">HNH endonuclease</fullName>
    </submittedName>
</protein>
<keyword evidence="2" id="KW-0540">Nuclease</keyword>
<evidence type="ECO:0000313" key="2">
    <source>
        <dbReference type="EMBL" id="UYU31138.1"/>
    </source>
</evidence>
<dbReference type="GO" id="GO:0004519">
    <property type="term" value="F:endonuclease activity"/>
    <property type="evidence" value="ECO:0007669"/>
    <property type="project" value="UniProtKB-KW"/>
</dbReference>
<dbReference type="Gene3D" id="1.10.30.50">
    <property type="match status" value="1"/>
</dbReference>
<evidence type="ECO:0000313" key="3">
    <source>
        <dbReference type="Proteomes" id="UP001156318"/>
    </source>
</evidence>
<proteinExistence type="predicted"/>
<dbReference type="Pfam" id="PF01844">
    <property type="entry name" value="HNH"/>
    <property type="match status" value="1"/>
</dbReference>
<name>A0ABY6JBF2_9ENTR</name>
<dbReference type="RefSeq" id="WP_264384639.1">
    <property type="nucleotide sequence ID" value="NZ_CP074352.1"/>
</dbReference>
<dbReference type="InterPro" id="IPR002711">
    <property type="entry name" value="HNH"/>
</dbReference>
<dbReference type="SMART" id="SM00507">
    <property type="entry name" value="HNHc"/>
    <property type="match status" value="1"/>
</dbReference>
<keyword evidence="3" id="KW-1185">Reference proteome</keyword>
<dbReference type="InterPro" id="IPR003615">
    <property type="entry name" value="HNH_nuc"/>
</dbReference>
<keyword evidence="2" id="KW-0255">Endonuclease</keyword>
<gene>
    <name evidence="2" type="ORF">KFZ77_14995</name>
</gene>
<dbReference type="EMBL" id="CP074352">
    <property type="protein sequence ID" value="UYU31138.1"/>
    <property type="molecule type" value="Genomic_DNA"/>
</dbReference>
<keyword evidence="2" id="KW-0378">Hydrolase</keyword>
<dbReference type="CDD" id="cd00085">
    <property type="entry name" value="HNHc"/>
    <property type="match status" value="1"/>
</dbReference>
<feature type="domain" description="HNH nuclease" evidence="1">
    <location>
        <begin position="43"/>
        <end position="101"/>
    </location>
</feature>
<accession>A0ABY6JBF2</accession>
<sequence length="198" mass="23631">MPNFTFTAENISHIRTAISENKFDDKVKVWEHELLKPMRRELKQYILSNRNDGIKCAYCLKDFYNEHNMNIDVEHILPKSQYPEYTFTLKNLAVACKRCNLLIKRNDVSFLNPNFIRKKPFNSKYYKIFHPVIDRKNHLSLLDVHFNGCHIIKYQTNSEKANNTYIYFKLNEVEIETLNNAQGIEQIIDLLHTYNLRN</sequence>
<organism evidence="2 3">
    <name type="scientific">Siccibacter colletis</name>
    <dbReference type="NCBI Taxonomy" id="1505757"/>
    <lineage>
        <taxon>Bacteria</taxon>
        <taxon>Pseudomonadati</taxon>
        <taxon>Pseudomonadota</taxon>
        <taxon>Gammaproteobacteria</taxon>
        <taxon>Enterobacterales</taxon>
        <taxon>Enterobacteriaceae</taxon>
        <taxon>Siccibacter</taxon>
    </lineage>
</organism>